<evidence type="ECO:0000256" key="2">
    <source>
        <dbReference type="ARBA" id="ARBA00022679"/>
    </source>
</evidence>
<sequence length="279" mass="32358">MAESETDLRNAINDKNFDRKQLPWYQAQLALEDISDEARRLLEEYSGIEREKVVGHVQDVFPYPCLGTFRFLNLSVSSTPYYQEVLQRVKNGETFLDLGCCFGQELRQLAFDGAPSENLYGSDLRLDFISLGYDLFLDKDKFKAHFIAADIFDPDSDLVKQLSGKVDIIYTGAFFHLFDLEQQTQIARRVVTLLRPRPGSLILGRQVGNVVPGHYPRRSGDGLRYRHDASTWTKLWEQVGQETGTKWKVDATLLERSSEREWRWHDDDSRLLRFAVRRE</sequence>
<evidence type="ECO:0000256" key="1">
    <source>
        <dbReference type="ARBA" id="ARBA00005179"/>
    </source>
</evidence>
<dbReference type="Proteomes" id="UP000053958">
    <property type="component" value="Unassembled WGS sequence"/>
</dbReference>
<reference evidence="5 6" key="1">
    <citation type="submission" date="2015-04" db="EMBL/GenBank/DDBJ databases">
        <authorList>
            <person name="Heijne W.H."/>
            <person name="Fedorova N.D."/>
            <person name="Nierman W.C."/>
            <person name="Vollebregt A.W."/>
            <person name="Zhao Z."/>
            <person name="Wu L."/>
            <person name="Kumar M."/>
            <person name="Stam H."/>
            <person name="van den Berg M.A."/>
            <person name="Pel H.J."/>
        </authorList>
    </citation>
    <scope>NUCLEOTIDE SEQUENCE [LARGE SCALE GENOMIC DNA]</scope>
    <source>
        <strain evidence="5 6">CBS 393.64</strain>
    </source>
</reference>
<protein>
    <submittedName>
        <fullName evidence="5">Uncharacterized protein</fullName>
    </submittedName>
</protein>
<dbReference type="SUPFAM" id="SSF53335">
    <property type="entry name" value="S-adenosyl-L-methionine-dependent methyltransferases"/>
    <property type="match status" value="1"/>
</dbReference>
<keyword evidence="6" id="KW-1185">Reference proteome</keyword>
<gene>
    <name evidence="5" type="ORF">T310_7707</name>
</gene>
<keyword evidence="3" id="KW-0949">S-adenosyl-L-methionine</keyword>
<dbReference type="OrthoDB" id="2094832at2759"/>
<evidence type="ECO:0000313" key="6">
    <source>
        <dbReference type="Proteomes" id="UP000053958"/>
    </source>
</evidence>
<dbReference type="Gene3D" id="3.40.50.150">
    <property type="entry name" value="Vaccinia Virus protein VP39"/>
    <property type="match status" value="1"/>
</dbReference>
<dbReference type="RefSeq" id="XP_013324953.1">
    <property type="nucleotide sequence ID" value="XM_013469499.1"/>
</dbReference>
<accession>A0A0F4YKF4</accession>
<comment type="similarity">
    <text evidence="4">Belongs to the class I-like SAM-binding methyltransferase superfamily.</text>
</comment>
<evidence type="ECO:0000256" key="4">
    <source>
        <dbReference type="ARBA" id="ARBA00038314"/>
    </source>
</evidence>
<dbReference type="PANTHER" id="PTHR35897">
    <property type="entry name" value="METHYLTRANSFERASE AUSD"/>
    <property type="match status" value="1"/>
</dbReference>
<dbReference type="PANTHER" id="PTHR35897:SF1">
    <property type="entry name" value="METHYLTRANSFERASE AUSD"/>
    <property type="match status" value="1"/>
</dbReference>
<dbReference type="GO" id="GO:0016740">
    <property type="term" value="F:transferase activity"/>
    <property type="evidence" value="ECO:0007669"/>
    <property type="project" value="UniProtKB-KW"/>
</dbReference>
<keyword evidence="2" id="KW-0808">Transferase</keyword>
<dbReference type="GeneID" id="25319973"/>
<comment type="pathway">
    <text evidence="1">Secondary metabolite biosynthesis.</text>
</comment>
<evidence type="ECO:0000256" key="3">
    <source>
        <dbReference type="ARBA" id="ARBA00022691"/>
    </source>
</evidence>
<dbReference type="AlphaFoldDB" id="A0A0F4YKF4"/>
<evidence type="ECO:0000313" key="5">
    <source>
        <dbReference type="EMBL" id="KKA18341.1"/>
    </source>
</evidence>
<dbReference type="EMBL" id="LASV01000466">
    <property type="protein sequence ID" value="KKA18341.1"/>
    <property type="molecule type" value="Genomic_DNA"/>
</dbReference>
<dbReference type="InterPro" id="IPR051654">
    <property type="entry name" value="Meroterpenoid_MTases"/>
</dbReference>
<comment type="caution">
    <text evidence="5">The sequence shown here is derived from an EMBL/GenBank/DDBJ whole genome shotgun (WGS) entry which is preliminary data.</text>
</comment>
<proteinExistence type="inferred from homology"/>
<organism evidence="5 6">
    <name type="scientific">Rasamsonia emersonii (strain ATCC 16479 / CBS 393.64 / IMI 116815)</name>
    <dbReference type="NCBI Taxonomy" id="1408163"/>
    <lineage>
        <taxon>Eukaryota</taxon>
        <taxon>Fungi</taxon>
        <taxon>Dikarya</taxon>
        <taxon>Ascomycota</taxon>
        <taxon>Pezizomycotina</taxon>
        <taxon>Eurotiomycetes</taxon>
        <taxon>Eurotiomycetidae</taxon>
        <taxon>Eurotiales</taxon>
        <taxon>Trichocomaceae</taxon>
        <taxon>Rasamsonia</taxon>
    </lineage>
</organism>
<dbReference type="STRING" id="1408163.A0A0F4YKF4"/>
<name>A0A0F4YKF4_RASE3</name>
<dbReference type="InterPro" id="IPR029063">
    <property type="entry name" value="SAM-dependent_MTases_sf"/>
</dbReference>